<dbReference type="Pfam" id="PF12852">
    <property type="entry name" value="Cupin_6"/>
    <property type="match status" value="1"/>
</dbReference>
<reference evidence="5 6" key="1">
    <citation type="submission" date="2019-10" db="EMBL/GenBank/DDBJ databases">
        <title>Whole genome shotgun sequence of Acrocarpospora corrugata NBRC 13972.</title>
        <authorList>
            <person name="Ichikawa N."/>
            <person name="Kimura A."/>
            <person name="Kitahashi Y."/>
            <person name="Komaki H."/>
            <person name="Oguchi A."/>
        </authorList>
    </citation>
    <scope>NUCLEOTIDE SEQUENCE [LARGE SCALE GENOMIC DNA]</scope>
    <source>
        <strain evidence="5 6">NBRC 13972</strain>
    </source>
</reference>
<evidence type="ECO:0000256" key="1">
    <source>
        <dbReference type="ARBA" id="ARBA00023015"/>
    </source>
</evidence>
<dbReference type="InterPro" id="IPR011051">
    <property type="entry name" value="RmlC_Cupin_sf"/>
</dbReference>
<feature type="domain" description="HTH araC/xylS-type" evidence="4">
    <location>
        <begin position="156"/>
        <end position="254"/>
    </location>
</feature>
<evidence type="ECO:0000313" key="5">
    <source>
        <dbReference type="EMBL" id="GES02472.1"/>
    </source>
</evidence>
<dbReference type="SUPFAM" id="SSF51182">
    <property type="entry name" value="RmlC-like cupins"/>
    <property type="match status" value="1"/>
</dbReference>
<sequence length="265" mass="27851">MHIVVRGRCDLVLHDGGVQPLAAGDLVILPRGDAHVLRSSGGGARRTTVSGLELAMRAPGGSGADTVLVCGAFVVGEPDHPALRGLPRSIHIPGELGRWLGPFVDLLSAEAAEGAPGSELVTARLSDALIVRALRHHGDTVDQPGWLTGLRDPYVAAALNAIHSDLAQPWTVDSLARTVGLSRAAFAARFTSRVGEPVIGYLSSLRMQRARTLLRDQASTVAAVAAQVGYHSDVAFAAAFKRDSGTSPGAFRRNHLIQMYPIVTA</sequence>
<dbReference type="PANTHER" id="PTHR46796:SF7">
    <property type="entry name" value="ARAC FAMILY TRANSCRIPTIONAL REGULATOR"/>
    <property type="match status" value="1"/>
</dbReference>
<dbReference type="Gene3D" id="1.10.10.60">
    <property type="entry name" value="Homeodomain-like"/>
    <property type="match status" value="1"/>
</dbReference>
<keyword evidence="3" id="KW-0804">Transcription</keyword>
<dbReference type="InterPro" id="IPR032783">
    <property type="entry name" value="AraC_lig"/>
</dbReference>
<protein>
    <submittedName>
        <fullName evidence="5">AraC family transcriptional regulator</fullName>
    </submittedName>
</protein>
<keyword evidence="1" id="KW-0805">Transcription regulation</keyword>
<evidence type="ECO:0000256" key="2">
    <source>
        <dbReference type="ARBA" id="ARBA00023125"/>
    </source>
</evidence>
<dbReference type="InterPro" id="IPR018060">
    <property type="entry name" value="HTH_AraC"/>
</dbReference>
<dbReference type="Pfam" id="PF12833">
    <property type="entry name" value="HTH_18"/>
    <property type="match status" value="1"/>
</dbReference>
<keyword evidence="6" id="KW-1185">Reference proteome</keyword>
<evidence type="ECO:0000256" key="3">
    <source>
        <dbReference type="ARBA" id="ARBA00023163"/>
    </source>
</evidence>
<dbReference type="GO" id="GO:0043565">
    <property type="term" value="F:sequence-specific DNA binding"/>
    <property type="evidence" value="ECO:0007669"/>
    <property type="project" value="InterPro"/>
</dbReference>
<dbReference type="PROSITE" id="PS00041">
    <property type="entry name" value="HTH_ARAC_FAMILY_1"/>
    <property type="match status" value="1"/>
</dbReference>
<keyword evidence="2" id="KW-0238">DNA-binding</keyword>
<comment type="caution">
    <text evidence="5">The sequence shown here is derived from an EMBL/GenBank/DDBJ whole genome shotgun (WGS) entry which is preliminary data.</text>
</comment>
<name>A0A5M3W371_9ACTN</name>
<gene>
    <name evidence="5" type="ORF">Acor_45380</name>
</gene>
<dbReference type="EMBL" id="BLAD01000058">
    <property type="protein sequence ID" value="GES02472.1"/>
    <property type="molecule type" value="Genomic_DNA"/>
</dbReference>
<evidence type="ECO:0000259" key="4">
    <source>
        <dbReference type="PROSITE" id="PS01124"/>
    </source>
</evidence>
<dbReference type="InterPro" id="IPR050204">
    <property type="entry name" value="AraC_XylS_family_regulators"/>
</dbReference>
<accession>A0A5M3W371</accession>
<dbReference type="InterPro" id="IPR018062">
    <property type="entry name" value="HTH_AraC-typ_CS"/>
</dbReference>
<dbReference type="AlphaFoldDB" id="A0A5M3W371"/>
<dbReference type="SMART" id="SM00342">
    <property type="entry name" value="HTH_ARAC"/>
    <property type="match status" value="1"/>
</dbReference>
<organism evidence="5 6">
    <name type="scientific">Acrocarpospora corrugata</name>
    <dbReference type="NCBI Taxonomy" id="35763"/>
    <lineage>
        <taxon>Bacteria</taxon>
        <taxon>Bacillati</taxon>
        <taxon>Actinomycetota</taxon>
        <taxon>Actinomycetes</taxon>
        <taxon>Streptosporangiales</taxon>
        <taxon>Streptosporangiaceae</taxon>
        <taxon>Acrocarpospora</taxon>
    </lineage>
</organism>
<dbReference type="PANTHER" id="PTHR46796">
    <property type="entry name" value="HTH-TYPE TRANSCRIPTIONAL ACTIVATOR RHAS-RELATED"/>
    <property type="match status" value="1"/>
</dbReference>
<dbReference type="SUPFAM" id="SSF46689">
    <property type="entry name" value="Homeodomain-like"/>
    <property type="match status" value="2"/>
</dbReference>
<dbReference type="GO" id="GO:0003700">
    <property type="term" value="F:DNA-binding transcription factor activity"/>
    <property type="evidence" value="ECO:0007669"/>
    <property type="project" value="InterPro"/>
</dbReference>
<dbReference type="Proteomes" id="UP000334990">
    <property type="component" value="Unassembled WGS sequence"/>
</dbReference>
<evidence type="ECO:0000313" key="6">
    <source>
        <dbReference type="Proteomes" id="UP000334990"/>
    </source>
</evidence>
<dbReference type="PROSITE" id="PS01124">
    <property type="entry name" value="HTH_ARAC_FAMILY_2"/>
    <property type="match status" value="1"/>
</dbReference>
<dbReference type="InterPro" id="IPR009057">
    <property type="entry name" value="Homeodomain-like_sf"/>
</dbReference>
<proteinExistence type="predicted"/>